<proteinExistence type="predicted"/>
<dbReference type="RefSeq" id="WP_245130103.1">
    <property type="nucleotide sequence ID" value="NZ_JALJEJ010000004.1"/>
</dbReference>
<organism evidence="2 3">
    <name type="scientific">Mucilaginibacter straminoryzae</name>
    <dbReference type="NCBI Taxonomy" id="2932774"/>
    <lineage>
        <taxon>Bacteria</taxon>
        <taxon>Pseudomonadati</taxon>
        <taxon>Bacteroidota</taxon>
        <taxon>Sphingobacteriia</taxon>
        <taxon>Sphingobacteriales</taxon>
        <taxon>Sphingobacteriaceae</taxon>
        <taxon>Mucilaginibacter</taxon>
    </lineage>
</organism>
<evidence type="ECO:0000313" key="2">
    <source>
        <dbReference type="EMBL" id="MCJ8210267.1"/>
    </source>
</evidence>
<feature type="transmembrane region" description="Helical" evidence="1">
    <location>
        <begin position="70"/>
        <end position="92"/>
    </location>
</feature>
<dbReference type="EMBL" id="JALJEJ010000004">
    <property type="protein sequence ID" value="MCJ8210267.1"/>
    <property type="molecule type" value="Genomic_DNA"/>
</dbReference>
<evidence type="ECO:0008006" key="4">
    <source>
        <dbReference type="Google" id="ProtNLM"/>
    </source>
</evidence>
<name>A0A9X1X2X0_9SPHI</name>
<evidence type="ECO:0000313" key="3">
    <source>
        <dbReference type="Proteomes" id="UP001139450"/>
    </source>
</evidence>
<dbReference type="AlphaFoldDB" id="A0A9X1X2X0"/>
<keyword evidence="3" id="KW-1185">Reference proteome</keyword>
<sequence>MNKLTDEELQKMLEEGLNQPMDDHEDLMVYSQLFNELKKEPNEGLRMGLSSRVAARLELKQDLQLSLKNYLIGFVAVVAFMAIAGLVALVFTKSQDGSSTLQLFDRYKWYGLLSAVLLMAFHYIDQRIKLSKFKV</sequence>
<feature type="transmembrane region" description="Helical" evidence="1">
    <location>
        <begin position="107"/>
        <end position="124"/>
    </location>
</feature>
<accession>A0A9X1X2X0</accession>
<dbReference type="Proteomes" id="UP001139450">
    <property type="component" value="Unassembled WGS sequence"/>
</dbReference>
<comment type="caution">
    <text evidence="2">The sequence shown here is derived from an EMBL/GenBank/DDBJ whole genome shotgun (WGS) entry which is preliminary data.</text>
</comment>
<keyword evidence="1" id="KW-0472">Membrane</keyword>
<keyword evidence="1" id="KW-1133">Transmembrane helix</keyword>
<reference evidence="2" key="1">
    <citation type="submission" date="2022-04" db="EMBL/GenBank/DDBJ databases">
        <title>Mucilaginibacter sp. RS28 isolated from freshwater.</title>
        <authorList>
            <person name="Ko S.-R."/>
        </authorList>
    </citation>
    <scope>NUCLEOTIDE SEQUENCE</scope>
    <source>
        <strain evidence="2">RS28</strain>
    </source>
</reference>
<gene>
    <name evidence="2" type="ORF">MUY27_11160</name>
</gene>
<protein>
    <recommendedName>
        <fullName evidence="4">Transmembrane protein</fullName>
    </recommendedName>
</protein>
<keyword evidence="1" id="KW-0812">Transmembrane</keyword>
<evidence type="ECO:0000256" key="1">
    <source>
        <dbReference type="SAM" id="Phobius"/>
    </source>
</evidence>